<proteinExistence type="predicted"/>
<reference evidence="2" key="1">
    <citation type="submission" date="2019-08" db="EMBL/GenBank/DDBJ databases">
        <title>The genome of the North American firefly Photinus pyralis.</title>
        <authorList>
            <consortium name="Photinus pyralis genome working group"/>
            <person name="Fallon T.R."/>
            <person name="Sander Lower S.E."/>
            <person name="Weng J.-K."/>
        </authorList>
    </citation>
    <scope>NUCLEOTIDE SEQUENCE</scope>
    <source>
        <strain evidence="2">TRF0915ILg1</strain>
        <tissue evidence="2">Whole body</tissue>
    </source>
</reference>
<keyword evidence="3" id="KW-1185">Reference proteome</keyword>
<dbReference type="AlphaFoldDB" id="A0A8K0D0M3"/>
<organism evidence="2 3">
    <name type="scientific">Ignelater luminosus</name>
    <name type="common">Cucubano</name>
    <name type="synonym">Pyrophorus luminosus</name>
    <dbReference type="NCBI Taxonomy" id="2038154"/>
    <lineage>
        <taxon>Eukaryota</taxon>
        <taxon>Metazoa</taxon>
        <taxon>Ecdysozoa</taxon>
        <taxon>Arthropoda</taxon>
        <taxon>Hexapoda</taxon>
        <taxon>Insecta</taxon>
        <taxon>Pterygota</taxon>
        <taxon>Neoptera</taxon>
        <taxon>Endopterygota</taxon>
        <taxon>Coleoptera</taxon>
        <taxon>Polyphaga</taxon>
        <taxon>Elateriformia</taxon>
        <taxon>Elateroidea</taxon>
        <taxon>Elateridae</taxon>
        <taxon>Agrypninae</taxon>
        <taxon>Pyrophorini</taxon>
        <taxon>Ignelater</taxon>
    </lineage>
</organism>
<dbReference type="EMBL" id="VTPC01008606">
    <property type="protein sequence ID" value="KAF2892660.1"/>
    <property type="molecule type" value="Genomic_DNA"/>
</dbReference>
<dbReference type="Proteomes" id="UP000801492">
    <property type="component" value="Unassembled WGS sequence"/>
</dbReference>
<evidence type="ECO:0000256" key="1">
    <source>
        <dbReference type="SAM" id="MobiDB-lite"/>
    </source>
</evidence>
<comment type="caution">
    <text evidence="2">The sequence shown here is derived from an EMBL/GenBank/DDBJ whole genome shotgun (WGS) entry which is preliminary data.</text>
</comment>
<accession>A0A8K0D0M3</accession>
<evidence type="ECO:0008006" key="4">
    <source>
        <dbReference type="Google" id="ProtNLM"/>
    </source>
</evidence>
<feature type="region of interest" description="Disordered" evidence="1">
    <location>
        <begin position="235"/>
        <end position="313"/>
    </location>
</feature>
<protein>
    <recommendedName>
        <fullName evidence="4">HTH psq-type domain-containing protein</fullName>
    </recommendedName>
</protein>
<evidence type="ECO:0000313" key="3">
    <source>
        <dbReference type="Proteomes" id="UP000801492"/>
    </source>
</evidence>
<sequence>MPRKAKTNRKLSGCDGKLMKSAVLKVINNGRSIRGVAKETGISCSDIYNLDETALTTVHNPPKSLGPKGQKQIRQVTSGERGILVTACCIINAAGQSVPSVNFKRRMLNGAPNGSGGNASKSGWITNGFKYTGIWPMNRRIFSPDEFLSSYVTDRIFETPHTEHVTADVVEDEETTNQSQRAETQILTSSQALYQPSQAINQLPTSHPAPSNTTTLLPQSVQQVDLPLLTTKPGLSNTSIILSTPEKEKPSKLLTPELIKPYPKSPPRKTNISCRRKGKNFDDNFLLNTEENSEAGTNVNLDKGVQPQEDDVK</sequence>
<evidence type="ECO:0000313" key="2">
    <source>
        <dbReference type="EMBL" id="KAF2892660.1"/>
    </source>
</evidence>
<feature type="compositionally biased region" description="Polar residues" evidence="1">
    <location>
        <begin position="286"/>
        <end position="300"/>
    </location>
</feature>
<name>A0A8K0D0M3_IGNLU</name>
<gene>
    <name evidence="2" type="ORF">ILUMI_13510</name>
</gene>